<evidence type="ECO:0000313" key="1">
    <source>
        <dbReference type="EMBL" id="CAK5102101.1"/>
    </source>
</evidence>
<keyword evidence="2" id="KW-1185">Reference proteome</keyword>
<evidence type="ECO:0000313" key="2">
    <source>
        <dbReference type="Proteomes" id="UP001497535"/>
    </source>
</evidence>
<accession>A0ACB1ARS6</accession>
<protein>
    <submittedName>
        <fullName evidence="1">Uncharacterized protein</fullName>
    </submittedName>
</protein>
<comment type="caution">
    <text evidence="1">The sequence shown here is derived from an EMBL/GenBank/DDBJ whole genome shotgun (WGS) entry which is preliminary data.</text>
</comment>
<name>A0ACB1ARS6_MELEN</name>
<reference evidence="1" key="1">
    <citation type="submission" date="2023-11" db="EMBL/GenBank/DDBJ databases">
        <authorList>
            <person name="Poullet M."/>
        </authorList>
    </citation>
    <scope>NUCLEOTIDE SEQUENCE</scope>
    <source>
        <strain evidence="1">E1834</strain>
    </source>
</reference>
<gene>
    <name evidence="1" type="ORF">MENTE1834_LOCUS42445</name>
</gene>
<dbReference type="EMBL" id="CAVMJV010000111">
    <property type="protein sequence ID" value="CAK5102101.1"/>
    <property type="molecule type" value="Genomic_DNA"/>
</dbReference>
<sequence length="220" mass="25136">MIDESKGDFINLLSENEKIAEEKLKEYIGEAKTFGVKEEGKGKNVVMTPLKISENELEPQVKNLQSGHINQNQDDQSKGKGKEPIIIESDEEMEYTPKINEKNEDDKTDKEYLEIIPEPSGIINLDEYLGKPLTKTIEINEDEHEMHNEELQSGLNDQKHDDQSKGKGKINEEVESPKTYAGQLENLRKILEIKNSKDLGKLTKFTEDYPKTNCIVFKLV</sequence>
<organism evidence="1 2">
    <name type="scientific">Meloidogyne enterolobii</name>
    <name type="common">Root-knot nematode worm</name>
    <name type="synonym">Meloidogyne mayaguensis</name>
    <dbReference type="NCBI Taxonomy" id="390850"/>
    <lineage>
        <taxon>Eukaryota</taxon>
        <taxon>Metazoa</taxon>
        <taxon>Ecdysozoa</taxon>
        <taxon>Nematoda</taxon>
        <taxon>Chromadorea</taxon>
        <taxon>Rhabditida</taxon>
        <taxon>Tylenchina</taxon>
        <taxon>Tylenchomorpha</taxon>
        <taxon>Tylenchoidea</taxon>
        <taxon>Meloidogynidae</taxon>
        <taxon>Meloidogyninae</taxon>
        <taxon>Meloidogyne</taxon>
    </lineage>
</organism>
<proteinExistence type="predicted"/>
<dbReference type="Proteomes" id="UP001497535">
    <property type="component" value="Unassembled WGS sequence"/>
</dbReference>